<name>A0ABT4AX56_9ACTN</name>
<dbReference type="EMBL" id="JAPNTZ010000003">
    <property type="protein sequence ID" value="MCY1138447.1"/>
    <property type="molecule type" value="Genomic_DNA"/>
</dbReference>
<dbReference type="RefSeq" id="WP_267562450.1">
    <property type="nucleotide sequence ID" value="NZ_JAPNTZ010000003.1"/>
</dbReference>
<accession>A0ABT4AX56</accession>
<keyword evidence="2" id="KW-1185">Reference proteome</keyword>
<dbReference type="Proteomes" id="UP001151002">
    <property type="component" value="Unassembled WGS sequence"/>
</dbReference>
<dbReference type="InterPro" id="IPR012349">
    <property type="entry name" value="Split_barrel_FMN-bd"/>
</dbReference>
<sequence>MVDPSTYGFAEAGIAANFGETRHPAWYHNLKAHPYATTARPAPTPPSS</sequence>
<proteinExistence type="predicted"/>
<evidence type="ECO:0000313" key="2">
    <source>
        <dbReference type="Proteomes" id="UP001151002"/>
    </source>
</evidence>
<dbReference type="Gene3D" id="2.30.110.10">
    <property type="entry name" value="Electron Transport, Fmn-binding Protein, Chain A"/>
    <property type="match status" value="1"/>
</dbReference>
<comment type="caution">
    <text evidence="1">The sequence shown here is derived from an EMBL/GenBank/DDBJ whole genome shotgun (WGS) entry which is preliminary data.</text>
</comment>
<evidence type="ECO:0000313" key="1">
    <source>
        <dbReference type="EMBL" id="MCY1138447.1"/>
    </source>
</evidence>
<gene>
    <name evidence="1" type="ORF">OWR29_10600</name>
</gene>
<protein>
    <submittedName>
        <fullName evidence="1">Nitroreductase/quinone reductase family protein</fullName>
    </submittedName>
</protein>
<dbReference type="Pfam" id="PF04075">
    <property type="entry name" value="F420H2_quin_red"/>
    <property type="match status" value="1"/>
</dbReference>
<reference evidence="1" key="1">
    <citation type="submission" date="2022-11" db="EMBL/GenBank/DDBJ databases">
        <authorList>
            <person name="Somphong A."/>
            <person name="Phongsopitanun W."/>
        </authorList>
    </citation>
    <scope>NUCLEOTIDE SEQUENCE</scope>
    <source>
        <strain evidence="1">Pm04-4</strain>
    </source>
</reference>
<dbReference type="InterPro" id="IPR004378">
    <property type="entry name" value="F420H2_quin_Rdtase"/>
</dbReference>
<organism evidence="1 2">
    <name type="scientific">Paractinoplanes pyxinae</name>
    <dbReference type="NCBI Taxonomy" id="2997416"/>
    <lineage>
        <taxon>Bacteria</taxon>
        <taxon>Bacillati</taxon>
        <taxon>Actinomycetota</taxon>
        <taxon>Actinomycetes</taxon>
        <taxon>Micromonosporales</taxon>
        <taxon>Micromonosporaceae</taxon>
        <taxon>Paractinoplanes</taxon>
    </lineage>
</organism>